<dbReference type="AlphaFoldDB" id="A0A1T5A1Q4"/>
<dbReference type="OrthoDB" id="7574563at2"/>
<proteinExistence type="predicted"/>
<accession>A0A1T5A1Q4</accession>
<name>A0A1T5A1Q4_9SPHN</name>
<keyword evidence="1" id="KW-0472">Membrane</keyword>
<evidence type="ECO:0000313" key="3">
    <source>
        <dbReference type="Proteomes" id="UP000189818"/>
    </source>
</evidence>
<protein>
    <submittedName>
        <fullName evidence="2">Uncharacterized protein</fullName>
    </submittedName>
</protein>
<gene>
    <name evidence="2" type="ORF">SAMN06295920_101471</name>
</gene>
<keyword evidence="1" id="KW-1133">Transmembrane helix</keyword>
<evidence type="ECO:0000256" key="1">
    <source>
        <dbReference type="SAM" id="Phobius"/>
    </source>
</evidence>
<dbReference type="EMBL" id="FUYM01000001">
    <property type="protein sequence ID" value="SKB28785.1"/>
    <property type="molecule type" value="Genomic_DNA"/>
</dbReference>
<keyword evidence="1" id="KW-0812">Transmembrane</keyword>
<dbReference type="STRING" id="439228.SAMN06295920_101471"/>
<organism evidence="2 3">
    <name type="scientific">Rhizorhabdus histidinilytica</name>
    <dbReference type="NCBI Taxonomy" id="439228"/>
    <lineage>
        <taxon>Bacteria</taxon>
        <taxon>Pseudomonadati</taxon>
        <taxon>Pseudomonadota</taxon>
        <taxon>Alphaproteobacteria</taxon>
        <taxon>Sphingomonadales</taxon>
        <taxon>Sphingomonadaceae</taxon>
        <taxon>Rhizorhabdus</taxon>
    </lineage>
</organism>
<dbReference type="RefSeq" id="WP_079646412.1">
    <property type="nucleotide sequence ID" value="NZ_FUYM01000001.1"/>
</dbReference>
<reference evidence="3" key="1">
    <citation type="submission" date="2017-02" db="EMBL/GenBank/DDBJ databases">
        <authorList>
            <person name="Varghese N."/>
            <person name="Submissions S."/>
        </authorList>
    </citation>
    <scope>NUCLEOTIDE SEQUENCE [LARGE SCALE GENOMIC DNA]</scope>
    <source>
        <strain evidence="3">UM2</strain>
    </source>
</reference>
<dbReference type="Proteomes" id="UP000189818">
    <property type="component" value="Unassembled WGS sequence"/>
</dbReference>
<evidence type="ECO:0000313" key="2">
    <source>
        <dbReference type="EMBL" id="SKB28785.1"/>
    </source>
</evidence>
<feature type="transmembrane region" description="Helical" evidence="1">
    <location>
        <begin position="69"/>
        <end position="91"/>
    </location>
</feature>
<sequence>MALFKHKPDADAAPFRERRVRGKVVAFSADIVAEHVPSPAHALQQMLAERTADGYILDPVARRRALIRFLGTALLLWGGSAAGLATMMMLAR</sequence>
<keyword evidence="3" id="KW-1185">Reference proteome</keyword>